<feature type="transmembrane region" description="Helical" evidence="4">
    <location>
        <begin position="122"/>
        <end position="140"/>
    </location>
</feature>
<dbReference type="GO" id="GO:0043565">
    <property type="term" value="F:sequence-specific DNA binding"/>
    <property type="evidence" value="ECO:0007669"/>
    <property type="project" value="InterPro"/>
</dbReference>
<dbReference type="InterPro" id="IPR009057">
    <property type="entry name" value="Homeodomain-like_sf"/>
</dbReference>
<feature type="domain" description="HTH araC/xylS-type" evidence="5">
    <location>
        <begin position="240"/>
        <end position="345"/>
    </location>
</feature>
<feature type="transmembrane region" description="Helical" evidence="4">
    <location>
        <begin position="160"/>
        <end position="181"/>
    </location>
</feature>
<feature type="transmembrane region" description="Helical" evidence="4">
    <location>
        <begin position="63"/>
        <end position="81"/>
    </location>
</feature>
<keyword evidence="4" id="KW-0472">Membrane</keyword>
<dbReference type="PRINTS" id="PR00032">
    <property type="entry name" value="HTHARAC"/>
</dbReference>
<reference evidence="6" key="1">
    <citation type="submission" date="2018-06" db="EMBL/GenBank/DDBJ databases">
        <authorList>
            <person name="Zhirakovskaya E."/>
        </authorList>
    </citation>
    <scope>NUCLEOTIDE SEQUENCE</scope>
</reference>
<evidence type="ECO:0000313" key="6">
    <source>
        <dbReference type="EMBL" id="VAV94370.1"/>
    </source>
</evidence>
<evidence type="ECO:0000256" key="2">
    <source>
        <dbReference type="ARBA" id="ARBA00023125"/>
    </source>
</evidence>
<organism evidence="6">
    <name type="scientific">hydrothermal vent metagenome</name>
    <dbReference type="NCBI Taxonomy" id="652676"/>
    <lineage>
        <taxon>unclassified sequences</taxon>
        <taxon>metagenomes</taxon>
        <taxon>ecological metagenomes</taxon>
    </lineage>
</organism>
<protein>
    <submittedName>
        <fullName evidence="6">Transcriptional regulatory protein</fullName>
    </submittedName>
</protein>
<evidence type="ECO:0000256" key="4">
    <source>
        <dbReference type="SAM" id="Phobius"/>
    </source>
</evidence>
<dbReference type="SMART" id="SM00342">
    <property type="entry name" value="HTH_ARAC"/>
    <property type="match status" value="1"/>
</dbReference>
<feature type="transmembrane region" description="Helical" evidence="4">
    <location>
        <begin position="93"/>
        <end position="110"/>
    </location>
</feature>
<dbReference type="EMBL" id="UOEH01000138">
    <property type="protein sequence ID" value="VAV94370.1"/>
    <property type="molecule type" value="Genomic_DNA"/>
</dbReference>
<feature type="transmembrane region" description="Helical" evidence="4">
    <location>
        <begin position="36"/>
        <end position="57"/>
    </location>
</feature>
<dbReference type="InterPro" id="IPR018062">
    <property type="entry name" value="HTH_AraC-typ_CS"/>
</dbReference>
<dbReference type="PROSITE" id="PS01124">
    <property type="entry name" value="HTH_ARAC_FAMILY_2"/>
    <property type="match status" value="1"/>
</dbReference>
<evidence type="ECO:0000256" key="3">
    <source>
        <dbReference type="ARBA" id="ARBA00023163"/>
    </source>
</evidence>
<proteinExistence type="predicted"/>
<gene>
    <name evidence="6" type="ORF">MNBD_ALPHA05-1652</name>
</gene>
<name>A0A3B0RMB3_9ZZZZ</name>
<keyword evidence="2" id="KW-0238">DNA-binding</keyword>
<keyword evidence="4" id="KW-0812">Transmembrane</keyword>
<dbReference type="Gene3D" id="1.10.10.60">
    <property type="entry name" value="Homeodomain-like"/>
    <property type="match status" value="1"/>
</dbReference>
<feature type="transmembrane region" description="Helical" evidence="4">
    <location>
        <begin position="6"/>
        <end position="24"/>
    </location>
</feature>
<evidence type="ECO:0000259" key="5">
    <source>
        <dbReference type="PROSITE" id="PS01124"/>
    </source>
</evidence>
<dbReference type="PROSITE" id="PS00041">
    <property type="entry name" value="HTH_ARAC_FAMILY_1"/>
    <property type="match status" value="1"/>
</dbReference>
<keyword evidence="1" id="KW-0805">Transcription regulation</keyword>
<evidence type="ECO:0000256" key="1">
    <source>
        <dbReference type="ARBA" id="ARBA00023015"/>
    </source>
</evidence>
<keyword evidence="3" id="KW-0804">Transcription</keyword>
<dbReference type="AlphaFoldDB" id="A0A3B0RMB3"/>
<dbReference type="Pfam" id="PF12833">
    <property type="entry name" value="HTH_18"/>
    <property type="match status" value="1"/>
</dbReference>
<dbReference type="PANTHER" id="PTHR43280">
    <property type="entry name" value="ARAC-FAMILY TRANSCRIPTIONAL REGULATOR"/>
    <property type="match status" value="1"/>
</dbReference>
<keyword evidence="4" id="KW-1133">Transmembrane helix</keyword>
<feature type="transmembrane region" description="Helical" evidence="4">
    <location>
        <begin position="187"/>
        <end position="208"/>
    </location>
</feature>
<dbReference type="GO" id="GO:0003700">
    <property type="term" value="F:DNA-binding transcription factor activity"/>
    <property type="evidence" value="ECO:0007669"/>
    <property type="project" value="InterPro"/>
</dbReference>
<sequence length="355" mass="39596">MQTLELYFQFAGVTLLLVQLVLIVRDAWDVRPARFGALLVISLIYIVGADASAAAYIPGWLHYGLSALSMNTAIFIWWFALSLFDDEFRLRRLEWAVAIVWFILGVFNFNEFILDLPISAPWAAYARSVMALGIVAHIVYRALAGRQTDLIEGRRRVRVLFAFAIAALFLVDIGGELAFGWHEEPLWFSTIEHGLFFAVILWSSFWLLRLDKHVLMFDPAAEPAEASRQTLSPKERLLHQKLIGVVDAEKAYLEPELSISTLASRIGAPEHQIRTLINKAMGHRNFRAFLNGYRMAAAKAALADPQKAALPILTIAMDAGFASLSSFNRAFKESNGQTPTAFRQAALGGNTPSQN</sequence>
<dbReference type="InterPro" id="IPR018060">
    <property type="entry name" value="HTH_AraC"/>
</dbReference>
<dbReference type="PANTHER" id="PTHR43280:SF29">
    <property type="entry name" value="ARAC-FAMILY TRANSCRIPTIONAL REGULATOR"/>
    <property type="match status" value="1"/>
</dbReference>
<dbReference type="InterPro" id="IPR020449">
    <property type="entry name" value="Tscrpt_reg_AraC-type_HTH"/>
</dbReference>
<accession>A0A3B0RMB3</accession>
<dbReference type="SUPFAM" id="SSF46689">
    <property type="entry name" value="Homeodomain-like"/>
    <property type="match status" value="1"/>
</dbReference>